<proteinExistence type="inferred from homology"/>
<dbReference type="HAMAP" id="MF_02071">
    <property type="entry name" value="RlpA"/>
    <property type="match status" value="1"/>
</dbReference>
<evidence type="ECO:0000313" key="8">
    <source>
        <dbReference type="EMBL" id="AKQ04001.1"/>
    </source>
</evidence>
<keyword evidence="2 4" id="KW-0456">Lyase</keyword>
<dbReference type="GO" id="GO:0000270">
    <property type="term" value="P:peptidoglycan metabolic process"/>
    <property type="evidence" value="ECO:0007669"/>
    <property type="project" value="UniProtKB-UniRule"/>
</dbReference>
<name>A0A0H4T877_9GAMM</name>
<dbReference type="SUPFAM" id="SSF50685">
    <property type="entry name" value="Barwin-like endoglucanases"/>
    <property type="match status" value="1"/>
</dbReference>
<dbReference type="InterPro" id="IPR036680">
    <property type="entry name" value="SPOR-like_sf"/>
</dbReference>
<comment type="function">
    <text evidence="4">Lytic transglycosylase with a strong preference for naked glycan strands that lack stem peptides.</text>
</comment>
<feature type="domain" description="SPOR" evidence="7">
    <location>
        <begin position="194"/>
        <end position="274"/>
    </location>
</feature>
<dbReference type="GO" id="GO:0042834">
    <property type="term" value="F:peptidoglycan binding"/>
    <property type="evidence" value="ECO:0007669"/>
    <property type="project" value="InterPro"/>
</dbReference>
<feature type="signal peptide" evidence="4">
    <location>
        <begin position="1"/>
        <end position="24"/>
    </location>
</feature>
<comment type="similarity">
    <text evidence="4 5">Belongs to the RlpA family.</text>
</comment>
<dbReference type="GO" id="GO:0071555">
    <property type="term" value="P:cell wall organization"/>
    <property type="evidence" value="ECO:0007669"/>
    <property type="project" value="UniProtKB-KW"/>
</dbReference>
<dbReference type="PANTHER" id="PTHR34183:SF1">
    <property type="entry name" value="ENDOLYTIC PEPTIDOGLYCAN TRANSGLYCOSYLASE RLPA"/>
    <property type="match status" value="1"/>
</dbReference>
<evidence type="ECO:0000256" key="4">
    <source>
        <dbReference type="HAMAP-Rule" id="MF_02071"/>
    </source>
</evidence>
<feature type="chain" id="PRO_5009983881" description="Endolytic peptidoglycan transglycosylase RlpA" evidence="4">
    <location>
        <begin position="25"/>
        <end position="274"/>
    </location>
</feature>
<dbReference type="InterPro" id="IPR036908">
    <property type="entry name" value="RlpA-like_sf"/>
</dbReference>
<gene>
    <name evidence="4" type="primary">rlpA</name>
</gene>
<dbReference type="NCBIfam" id="TIGR00413">
    <property type="entry name" value="rlpA"/>
    <property type="match status" value="1"/>
</dbReference>
<reference evidence="8" key="1">
    <citation type="journal article" date="2015" name="ISME J.">
        <title>Aquifer environment selects for microbial species cohorts in sediment and groundwater.</title>
        <authorList>
            <person name="Hug L.A."/>
            <person name="Thomas B.C."/>
            <person name="Brown C.T."/>
            <person name="Frischkorn K.R."/>
            <person name="Williams K.H."/>
            <person name="Tringe S.G."/>
            <person name="Banfield J.F."/>
        </authorList>
    </citation>
    <scope>NUCLEOTIDE SEQUENCE</scope>
</reference>
<dbReference type="GO" id="GO:0008932">
    <property type="term" value="F:lytic endotransglycosylase activity"/>
    <property type="evidence" value="ECO:0007669"/>
    <property type="project" value="UniProtKB-UniRule"/>
</dbReference>
<keyword evidence="3 4" id="KW-0961">Cell wall biogenesis/degradation</keyword>
<dbReference type="EC" id="4.2.2.-" evidence="4"/>
<dbReference type="InterPro" id="IPR034718">
    <property type="entry name" value="RlpA"/>
</dbReference>
<evidence type="ECO:0000256" key="1">
    <source>
        <dbReference type="ARBA" id="ARBA00022729"/>
    </source>
</evidence>
<keyword evidence="1 4" id="KW-0732">Signal</keyword>
<dbReference type="CDD" id="cd22268">
    <property type="entry name" value="DPBB_RlpA-like"/>
    <property type="match status" value="1"/>
</dbReference>
<evidence type="ECO:0000256" key="3">
    <source>
        <dbReference type="ARBA" id="ARBA00023316"/>
    </source>
</evidence>
<dbReference type="InterPro" id="IPR012997">
    <property type="entry name" value="RplA"/>
</dbReference>
<dbReference type="EMBL" id="KT007026">
    <property type="protein sequence ID" value="AKQ04001.1"/>
    <property type="molecule type" value="Genomic_DNA"/>
</dbReference>
<evidence type="ECO:0000256" key="6">
    <source>
        <dbReference type="SAM" id="MobiDB-lite"/>
    </source>
</evidence>
<dbReference type="GO" id="GO:0009279">
    <property type="term" value="C:cell outer membrane"/>
    <property type="evidence" value="ECO:0007669"/>
    <property type="project" value="TreeGrafter"/>
</dbReference>
<dbReference type="SUPFAM" id="SSF110997">
    <property type="entry name" value="Sporulation related repeat"/>
    <property type="match status" value="1"/>
</dbReference>
<sequence length="274" mass="29992" precursor="true">MNQASPYCRISLLVVICILSAACAITGVDRDSPPSRTVDVTSIPDAVPRDEPRSQYGNPSSYEVFGHRYYVMENSKGYVERGIASWYGTKFHGKRTSSGESYDMYAMTAAHKTLPLPAYVEVTNLENRRTVILRVNDRGPFHDNRIIDLSYTAAVKLGIVAKGTGLVEVRAIASTKNYAGAKNTDPSFRTVSTGQQGLPFYIQVGAFSDLLNAEKLRVRVSVVGVDLVQINQAAVAGKTLYRVRIGPLASVENADQIVNQLVQIGIQDHHIVTD</sequence>
<dbReference type="InterPro" id="IPR007730">
    <property type="entry name" value="SPOR-like_dom"/>
</dbReference>
<dbReference type="Pfam" id="PF05036">
    <property type="entry name" value="SPOR"/>
    <property type="match status" value="1"/>
</dbReference>
<evidence type="ECO:0000256" key="5">
    <source>
        <dbReference type="RuleBase" id="RU003495"/>
    </source>
</evidence>
<protein>
    <recommendedName>
        <fullName evidence="4">Endolytic peptidoglycan transglycosylase RlpA</fullName>
        <ecNumber evidence="4">4.2.2.-</ecNumber>
    </recommendedName>
</protein>
<dbReference type="FunFam" id="2.40.40.10:FF:000003">
    <property type="entry name" value="Endolytic peptidoglycan transglycosylase RlpA"/>
    <property type="match status" value="1"/>
</dbReference>
<dbReference type="Gene3D" id="3.30.70.1070">
    <property type="entry name" value="Sporulation related repeat"/>
    <property type="match status" value="1"/>
</dbReference>
<dbReference type="PANTHER" id="PTHR34183">
    <property type="entry name" value="ENDOLYTIC PEPTIDOGLYCAN TRANSGLYCOSYLASE RLPA"/>
    <property type="match status" value="1"/>
</dbReference>
<dbReference type="PROSITE" id="PS51724">
    <property type="entry name" value="SPOR"/>
    <property type="match status" value="1"/>
</dbReference>
<accession>A0A0H4T877</accession>
<organism evidence="8">
    <name type="scientific">uncultured gamma proteobacterium Rifle_16ft_4_minimus_39789</name>
    <dbReference type="NCBI Taxonomy" id="1665200"/>
    <lineage>
        <taxon>Bacteria</taxon>
        <taxon>Pseudomonadati</taxon>
        <taxon>Pseudomonadota</taxon>
        <taxon>Gammaproteobacteria</taxon>
        <taxon>environmental samples</taxon>
    </lineage>
</organism>
<dbReference type="Pfam" id="PF03330">
    <property type="entry name" value="DPBB_1"/>
    <property type="match status" value="1"/>
</dbReference>
<dbReference type="Gene3D" id="2.40.40.10">
    <property type="entry name" value="RlpA-like domain"/>
    <property type="match status" value="1"/>
</dbReference>
<dbReference type="InterPro" id="IPR009009">
    <property type="entry name" value="RlpA-like_DPBB"/>
</dbReference>
<keyword evidence="8" id="KW-0449">Lipoprotein</keyword>
<evidence type="ECO:0000256" key="2">
    <source>
        <dbReference type="ARBA" id="ARBA00023239"/>
    </source>
</evidence>
<feature type="region of interest" description="Disordered" evidence="6">
    <location>
        <begin position="30"/>
        <end position="59"/>
    </location>
</feature>
<dbReference type="AlphaFoldDB" id="A0A0H4T877"/>
<evidence type="ECO:0000259" key="7">
    <source>
        <dbReference type="PROSITE" id="PS51724"/>
    </source>
</evidence>